<keyword evidence="3" id="KW-1185">Reference proteome</keyword>
<protein>
    <recommendedName>
        <fullName evidence="1">Integrase catalytic domain-containing protein</fullName>
    </recommendedName>
</protein>
<name>A0A6A6NGV1_HEVBR</name>
<dbReference type="PANTHER" id="PTHR37984">
    <property type="entry name" value="PROTEIN CBG26694"/>
    <property type="match status" value="1"/>
</dbReference>
<dbReference type="EMBL" id="JAAGAX010000001">
    <property type="protein sequence ID" value="KAF2324373.1"/>
    <property type="molecule type" value="Genomic_DNA"/>
</dbReference>
<sequence length="279" mass="32128">MISGQEDYALIAMKFIPKATNANDYSGLMVLKNPYKGTKKENSKKNLTPKSHYSHWVSKLGLPWEPIEKLQVTMVNGSKIKSPGLPISQGKNVLLVVVDRFSKYAHILNLSHPYMAVSVAHLFFDNIFKLYGLSETIISDRDVTFTSSFWTELFRLSGTKLSFSSAYHPQSDGQTEVVNRTIEMYLCCFTSDRPCHWFQWLSWVEYYYNTSYHFSLKATPFEVVYGRSPLKMLSYCPGLAKLDAVDQELKAQDMVQLDLRNRLLQAQNDMKTIYDSKHR</sequence>
<dbReference type="InterPro" id="IPR036397">
    <property type="entry name" value="RNaseH_sf"/>
</dbReference>
<dbReference type="InterPro" id="IPR012337">
    <property type="entry name" value="RNaseH-like_sf"/>
</dbReference>
<dbReference type="PROSITE" id="PS50994">
    <property type="entry name" value="INTEGRASE"/>
    <property type="match status" value="1"/>
</dbReference>
<gene>
    <name evidence="2" type="ORF">GH714_013212</name>
</gene>
<reference evidence="2 3" key="1">
    <citation type="journal article" date="2020" name="Mol. Plant">
        <title>The Chromosome-Based Rubber Tree Genome Provides New Insights into Spurge Genome Evolution and Rubber Biosynthesis.</title>
        <authorList>
            <person name="Liu J."/>
            <person name="Shi C."/>
            <person name="Shi C.C."/>
            <person name="Li W."/>
            <person name="Zhang Q.J."/>
            <person name="Zhang Y."/>
            <person name="Li K."/>
            <person name="Lu H.F."/>
            <person name="Shi C."/>
            <person name="Zhu S.T."/>
            <person name="Xiao Z.Y."/>
            <person name="Nan H."/>
            <person name="Yue Y."/>
            <person name="Zhu X.G."/>
            <person name="Wu Y."/>
            <person name="Hong X.N."/>
            <person name="Fan G.Y."/>
            <person name="Tong Y."/>
            <person name="Zhang D."/>
            <person name="Mao C.L."/>
            <person name="Liu Y.L."/>
            <person name="Hao S.J."/>
            <person name="Liu W.Q."/>
            <person name="Lv M.Q."/>
            <person name="Zhang H.B."/>
            <person name="Liu Y."/>
            <person name="Hu-Tang G.R."/>
            <person name="Wang J.P."/>
            <person name="Wang J.H."/>
            <person name="Sun Y.H."/>
            <person name="Ni S.B."/>
            <person name="Chen W.B."/>
            <person name="Zhang X.C."/>
            <person name="Jiao Y.N."/>
            <person name="Eichler E.E."/>
            <person name="Li G.H."/>
            <person name="Liu X."/>
            <person name="Gao L.Z."/>
        </authorList>
    </citation>
    <scope>NUCLEOTIDE SEQUENCE [LARGE SCALE GENOMIC DNA]</scope>
    <source>
        <strain evidence="3">cv. GT1</strain>
        <tissue evidence="2">Leaf</tissue>
    </source>
</reference>
<evidence type="ECO:0000313" key="2">
    <source>
        <dbReference type="EMBL" id="KAF2324373.1"/>
    </source>
</evidence>
<organism evidence="2 3">
    <name type="scientific">Hevea brasiliensis</name>
    <name type="common">Para rubber tree</name>
    <name type="synonym">Siphonia brasiliensis</name>
    <dbReference type="NCBI Taxonomy" id="3981"/>
    <lineage>
        <taxon>Eukaryota</taxon>
        <taxon>Viridiplantae</taxon>
        <taxon>Streptophyta</taxon>
        <taxon>Embryophyta</taxon>
        <taxon>Tracheophyta</taxon>
        <taxon>Spermatophyta</taxon>
        <taxon>Magnoliopsida</taxon>
        <taxon>eudicotyledons</taxon>
        <taxon>Gunneridae</taxon>
        <taxon>Pentapetalae</taxon>
        <taxon>rosids</taxon>
        <taxon>fabids</taxon>
        <taxon>Malpighiales</taxon>
        <taxon>Euphorbiaceae</taxon>
        <taxon>Crotonoideae</taxon>
        <taxon>Micrandreae</taxon>
        <taxon>Hevea</taxon>
    </lineage>
</organism>
<dbReference type="InterPro" id="IPR001584">
    <property type="entry name" value="Integrase_cat-core"/>
</dbReference>
<dbReference type="PANTHER" id="PTHR37984:SF5">
    <property type="entry name" value="PROTEIN NYNRIN-LIKE"/>
    <property type="match status" value="1"/>
</dbReference>
<comment type="caution">
    <text evidence="2">The sequence shown here is derived from an EMBL/GenBank/DDBJ whole genome shotgun (WGS) entry which is preliminary data.</text>
</comment>
<dbReference type="Gene3D" id="3.30.420.10">
    <property type="entry name" value="Ribonuclease H-like superfamily/Ribonuclease H"/>
    <property type="match status" value="1"/>
</dbReference>
<dbReference type="AlphaFoldDB" id="A0A6A6NGV1"/>
<dbReference type="SUPFAM" id="SSF53098">
    <property type="entry name" value="Ribonuclease H-like"/>
    <property type="match status" value="1"/>
</dbReference>
<dbReference type="InterPro" id="IPR050951">
    <property type="entry name" value="Retrovirus_Pol_polyprotein"/>
</dbReference>
<evidence type="ECO:0000313" key="3">
    <source>
        <dbReference type="Proteomes" id="UP000467840"/>
    </source>
</evidence>
<dbReference type="GO" id="GO:0015074">
    <property type="term" value="P:DNA integration"/>
    <property type="evidence" value="ECO:0007669"/>
    <property type="project" value="InterPro"/>
</dbReference>
<evidence type="ECO:0000259" key="1">
    <source>
        <dbReference type="PROSITE" id="PS50994"/>
    </source>
</evidence>
<dbReference type="Proteomes" id="UP000467840">
    <property type="component" value="Chromosome 5"/>
</dbReference>
<dbReference type="GO" id="GO:0003676">
    <property type="term" value="F:nucleic acid binding"/>
    <property type="evidence" value="ECO:0007669"/>
    <property type="project" value="InterPro"/>
</dbReference>
<proteinExistence type="predicted"/>
<accession>A0A6A6NGV1</accession>
<feature type="domain" description="Integrase catalytic" evidence="1">
    <location>
        <begin position="62"/>
        <end position="228"/>
    </location>
</feature>